<dbReference type="AlphaFoldDB" id="A0A0E2BJW1"/>
<gene>
    <name evidence="1" type="ORF">LEP1GSC179_1068</name>
</gene>
<proteinExistence type="predicted"/>
<evidence type="ECO:0000313" key="1">
    <source>
        <dbReference type="EMBL" id="EKO35450.1"/>
    </source>
</evidence>
<reference evidence="1" key="1">
    <citation type="submission" date="2012-10" db="EMBL/GenBank/DDBJ databases">
        <authorList>
            <person name="Harkins D.M."/>
            <person name="Durkin A.S."/>
            <person name="Brinkac L.M."/>
            <person name="Haft D.H."/>
            <person name="Selengut J.D."/>
            <person name="Sanka R."/>
            <person name="DePew J."/>
            <person name="Purushe J."/>
            <person name="Matthias M.A."/>
            <person name="Vinetz J.M."/>
            <person name="Sutton G.G."/>
            <person name="Nierman W.C."/>
            <person name="Fouts D.E."/>
        </authorList>
    </citation>
    <scope>NUCLEOTIDE SEQUENCE [LARGE SCALE GENOMIC DNA]</scope>
    <source>
        <strain evidence="1">MOR084</strain>
    </source>
</reference>
<dbReference type="EMBL" id="AHON02000013">
    <property type="protein sequence ID" value="EKO35450.1"/>
    <property type="molecule type" value="Genomic_DNA"/>
</dbReference>
<organism evidence="1 2">
    <name type="scientific">Leptospira santarosai str. MOR084</name>
    <dbReference type="NCBI Taxonomy" id="1049984"/>
    <lineage>
        <taxon>Bacteria</taxon>
        <taxon>Pseudomonadati</taxon>
        <taxon>Spirochaetota</taxon>
        <taxon>Spirochaetia</taxon>
        <taxon>Leptospirales</taxon>
        <taxon>Leptospiraceae</taxon>
        <taxon>Leptospira</taxon>
    </lineage>
</organism>
<sequence>MWELQLLETLTSEIGIKEQMEPIFKGHRIHLRKRIFILESGKKFIIEFCRTVDEISEKVKEDLWKIITPWFQGIGFKEEPNDYQP</sequence>
<name>A0A0E2BJW1_9LEPT</name>
<accession>A0A0E2BJW1</accession>
<keyword evidence="2" id="KW-1185">Reference proteome</keyword>
<evidence type="ECO:0000313" key="2">
    <source>
        <dbReference type="Proteomes" id="UP000006329"/>
    </source>
</evidence>
<dbReference type="Proteomes" id="UP000006329">
    <property type="component" value="Unassembled WGS sequence"/>
</dbReference>
<protein>
    <submittedName>
        <fullName evidence="1">Uncharacterized protein</fullName>
    </submittedName>
</protein>
<comment type="caution">
    <text evidence="1">The sequence shown here is derived from an EMBL/GenBank/DDBJ whole genome shotgun (WGS) entry which is preliminary data.</text>
</comment>